<evidence type="ECO:0000256" key="2">
    <source>
        <dbReference type="ARBA" id="ARBA00004496"/>
    </source>
</evidence>
<proteinExistence type="predicted"/>
<keyword evidence="8" id="KW-1185">Reference proteome</keyword>
<gene>
    <name evidence="7" type="ORF">DR999_PMT19449</name>
</gene>
<dbReference type="EMBL" id="QXTE01000382">
    <property type="protein sequence ID" value="TFJ98618.1"/>
    <property type="molecule type" value="Genomic_DNA"/>
</dbReference>
<evidence type="ECO:0000256" key="3">
    <source>
        <dbReference type="ARBA" id="ARBA00022490"/>
    </source>
</evidence>
<dbReference type="Pfam" id="PF11527">
    <property type="entry name" value="ARL2_Bind_BART"/>
    <property type="match status" value="1"/>
</dbReference>
<evidence type="ECO:0000256" key="1">
    <source>
        <dbReference type="ARBA" id="ARBA00004138"/>
    </source>
</evidence>
<dbReference type="GO" id="GO:0005737">
    <property type="term" value="C:cytoplasm"/>
    <property type="evidence" value="ECO:0007669"/>
    <property type="project" value="UniProtKB-SubCell"/>
</dbReference>
<evidence type="ECO:0000313" key="7">
    <source>
        <dbReference type="EMBL" id="TFJ98618.1"/>
    </source>
</evidence>
<evidence type="ECO:0000313" key="8">
    <source>
        <dbReference type="Proteomes" id="UP000297703"/>
    </source>
</evidence>
<accession>A0A4D9DNJ1</accession>
<name>A0A4D9DNJ1_9SAUR</name>
<dbReference type="AlphaFoldDB" id="A0A4D9DNJ1"/>
<dbReference type="STRING" id="55544.A0A4D9DNJ1"/>
<dbReference type="Proteomes" id="UP000297703">
    <property type="component" value="Unassembled WGS sequence"/>
</dbReference>
<organism evidence="7 8">
    <name type="scientific">Platysternon megacephalum</name>
    <name type="common">big-headed turtle</name>
    <dbReference type="NCBI Taxonomy" id="55544"/>
    <lineage>
        <taxon>Eukaryota</taxon>
        <taxon>Metazoa</taxon>
        <taxon>Chordata</taxon>
        <taxon>Craniata</taxon>
        <taxon>Vertebrata</taxon>
        <taxon>Euteleostomi</taxon>
        <taxon>Archelosauria</taxon>
        <taxon>Testudinata</taxon>
        <taxon>Testudines</taxon>
        <taxon>Cryptodira</taxon>
        <taxon>Durocryptodira</taxon>
        <taxon>Testudinoidea</taxon>
        <taxon>Platysternidae</taxon>
        <taxon>Platysternon</taxon>
    </lineage>
</organism>
<keyword evidence="5" id="KW-0966">Cell projection</keyword>
<dbReference type="InterPro" id="IPR023379">
    <property type="entry name" value="BART_dom"/>
</dbReference>
<evidence type="ECO:0000259" key="6">
    <source>
        <dbReference type="Pfam" id="PF11527"/>
    </source>
</evidence>
<evidence type="ECO:0000256" key="5">
    <source>
        <dbReference type="ARBA" id="ARBA00023273"/>
    </source>
</evidence>
<evidence type="ECO:0000256" key="4">
    <source>
        <dbReference type="ARBA" id="ARBA00023069"/>
    </source>
</evidence>
<reference evidence="7 8" key="1">
    <citation type="submission" date="2019-04" db="EMBL/GenBank/DDBJ databases">
        <title>Draft genome of the big-headed turtle Platysternon megacephalum.</title>
        <authorList>
            <person name="Gong S."/>
        </authorList>
    </citation>
    <scope>NUCLEOTIDE SEQUENCE [LARGE SCALE GENOMIC DNA]</scope>
    <source>
        <strain evidence="7">DO16091913</strain>
        <tissue evidence="7">Muscle</tissue>
    </source>
</reference>
<dbReference type="GO" id="GO:0005929">
    <property type="term" value="C:cilium"/>
    <property type="evidence" value="ECO:0007669"/>
    <property type="project" value="UniProtKB-SubCell"/>
</dbReference>
<comment type="subcellular location">
    <subcellularLocation>
        <location evidence="1">Cell projection</location>
        <location evidence="1">Cilium</location>
    </subcellularLocation>
    <subcellularLocation>
        <location evidence="2">Cytoplasm</location>
    </subcellularLocation>
</comment>
<dbReference type="Gene3D" id="1.20.1520.10">
    <property type="entry name" value="ADP-ribosylation factor-like 2-binding protein, domain"/>
    <property type="match status" value="1"/>
</dbReference>
<keyword evidence="3" id="KW-0963">Cytoplasm</keyword>
<comment type="caution">
    <text evidence="7">The sequence shown here is derived from an EMBL/GenBank/DDBJ whole genome shotgun (WGS) entry which is preliminary data.</text>
</comment>
<dbReference type="InterPro" id="IPR042541">
    <property type="entry name" value="BART_sf"/>
</dbReference>
<reference evidence="7 8" key="2">
    <citation type="submission" date="2019-04" db="EMBL/GenBank/DDBJ databases">
        <title>The genome sequence of big-headed turtle.</title>
        <authorList>
            <person name="Gong S."/>
        </authorList>
    </citation>
    <scope>NUCLEOTIDE SEQUENCE [LARGE SCALE GENOMIC DNA]</scope>
    <source>
        <strain evidence="7">DO16091913</strain>
        <tissue evidence="7">Muscle</tissue>
    </source>
</reference>
<feature type="domain" description="BART" evidence="6">
    <location>
        <begin position="10"/>
        <end position="39"/>
    </location>
</feature>
<sequence length="155" mass="16841">MAAEGEADVEWVVDSIAGFLRGPAWSIPILEFLEQKCAESEGRCIYRPLLQAWTPLLYSAPSNFSGVRDLSARSIASSPQALLPWLLGAWHLCRGWLQGRRPVAAGDAKASALGSGLQMSRIRSLGGETCLLVRHHPSPRGFSESTKLVLRSASR</sequence>
<dbReference type="OrthoDB" id="272687at2759"/>
<protein>
    <submittedName>
        <fullName evidence="7">Cilia-and flagella-associated protein 36</fullName>
    </submittedName>
</protein>
<keyword evidence="7" id="KW-0282">Flagellum</keyword>
<keyword evidence="4" id="KW-0969">Cilium</keyword>